<dbReference type="RefSeq" id="WP_184993600.1">
    <property type="nucleotide sequence ID" value="NZ_BOMK01000012.1"/>
</dbReference>
<accession>A0A7W7HXA6</accession>
<dbReference type="Proteomes" id="UP000578112">
    <property type="component" value="Unassembled WGS sequence"/>
</dbReference>
<organism evidence="1 2">
    <name type="scientific">Actinoplanes digitatis</name>
    <dbReference type="NCBI Taxonomy" id="1868"/>
    <lineage>
        <taxon>Bacteria</taxon>
        <taxon>Bacillati</taxon>
        <taxon>Actinomycetota</taxon>
        <taxon>Actinomycetes</taxon>
        <taxon>Micromonosporales</taxon>
        <taxon>Micromonosporaceae</taxon>
        <taxon>Actinoplanes</taxon>
    </lineage>
</organism>
<dbReference type="EMBL" id="JACHNH010000001">
    <property type="protein sequence ID" value="MBB4762478.1"/>
    <property type="molecule type" value="Genomic_DNA"/>
</dbReference>
<keyword evidence="2" id="KW-1185">Reference proteome</keyword>
<name>A0A7W7HXA6_9ACTN</name>
<comment type="caution">
    <text evidence="1">The sequence shown here is derived from an EMBL/GenBank/DDBJ whole genome shotgun (WGS) entry which is preliminary data.</text>
</comment>
<dbReference type="SUPFAM" id="SSF52540">
    <property type="entry name" value="P-loop containing nucleoside triphosphate hydrolases"/>
    <property type="match status" value="1"/>
</dbReference>
<gene>
    <name evidence="1" type="ORF">BJ971_003034</name>
</gene>
<sequence length="1199" mass="131522">MPTYDDPAFGELTDPRVRLLIDLLSRDVHGELIAVALSSAGLDPGDYPLDRARLTWTAAVPDAARLGRLGALIEVVSATRPTFTRELESRLALLLRPPPAGGYSEDDPYRCSFVGLRGARAVIDRAGLRDGLRDLAEDQYWVLVVHGHPRSGKSHTWLLVDHLRNVGKLVGVNRFARVTTHRWSGEVTGEAVAMSLASELGLPVTLSPSGELDDARVRKFLDHLVGVYPGDDGVTRWIILDGLDRPGVQEGARDLARGLIQLVEDGELPQTRLIVTGLDPLGLHVGYAVRTEEIPAIDGTLLRAFLTDVAARLGRDIGDAELDAWITEILGPVPAARDLSEVEAAVVRLVRSNWTREAGPVGETPGTAAAGADRLVRAAVLSVFDLDWLEPGLADASGADRLANFLADSCERVVDVRGVPRWRLRDDERLRVLRSVPREVLLAAVDAAPRRPDEPVQHVLERYLRGTLPPPASLAPAELTGVLQLERWLGPRPGLPARRDVESRLDWLNLLAPLRRLLARGFVGREDVLAALTAHVDAPHPRPPFVIEGVAGSGKSAVLARLVETVVARGDLVCYAGFDRSWLVQGGGWSLLQEVARQIGMQLPADPPGQEPVTRLRRQVRRFVQRMGYSDVASRITQQLEPVPATLLSDLGRIVAGRRLVLVIDTVEELARRDPSLAVACSMFLKQLARAVPGLRVVAAGRARPRSGFTAGRVWTLPGLDDHDGVLLLRRLTGTDGDQELMLRVVRATAGDPLSLHLAADVLRRTGSDPARLIAIGEGDVRGRLYSRLLEHIKDRRARAIAHPGLVVRRVTPEVIRQVLAEPCGLAPLSGPDADEVFRALRDEATLCEPSTDGDGALVHRPNVRALMLGAITRDRPAAARAIHEAAVRFYRLAPPGPGDHVARREELYHRLMLKEPARELDPRWTPSVADELAAVMDEMPAESRLYLAAKVKGLRLDPEVRAEADDQRWRHSVRPSAESLLERGQSREALELLRERRGHDGRVLLPDLEIEALERLDRVDEALALAEAERRRASGLGHDARIRDLVTRQARILERTGRLERAWELLDGLARLDRSAARRRGAVLDDDVRPRELVVLTGLLRIARHSGRIDRGVVEELRAETVALAEATPARLLRRGPSLVRDLAAEIGDRSQWILRLATAVRGFDVDPGGLPPREPVAGDTVAYDGFVSEADKSQGYR</sequence>
<dbReference type="AlphaFoldDB" id="A0A7W7HXA6"/>
<dbReference type="InterPro" id="IPR027417">
    <property type="entry name" value="P-loop_NTPase"/>
</dbReference>
<protein>
    <recommendedName>
        <fullName evidence="3">Orc1-like AAA ATPase domain-containing protein</fullName>
    </recommendedName>
</protein>
<reference evidence="1 2" key="1">
    <citation type="submission" date="2020-08" db="EMBL/GenBank/DDBJ databases">
        <title>Sequencing the genomes of 1000 actinobacteria strains.</title>
        <authorList>
            <person name="Klenk H.-P."/>
        </authorList>
    </citation>
    <scope>NUCLEOTIDE SEQUENCE [LARGE SCALE GENOMIC DNA]</scope>
    <source>
        <strain evidence="1 2">DSM 43149</strain>
    </source>
</reference>
<evidence type="ECO:0000313" key="2">
    <source>
        <dbReference type="Proteomes" id="UP000578112"/>
    </source>
</evidence>
<proteinExistence type="predicted"/>
<evidence type="ECO:0008006" key="3">
    <source>
        <dbReference type="Google" id="ProtNLM"/>
    </source>
</evidence>
<evidence type="ECO:0000313" key="1">
    <source>
        <dbReference type="EMBL" id="MBB4762478.1"/>
    </source>
</evidence>